<keyword evidence="2" id="KW-1185">Reference proteome</keyword>
<protein>
    <submittedName>
        <fullName evidence="1">Uncharacterized protein</fullName>
    </submittedName>
</protein>
<accession>A0A5B7CUH8</accession>
<dbReference type="Proteomes" id="UP000324222">
    <property type="component" value="Unassembled WGS sequence"/>
</dbReference>
<organism evidence="1 2">
    <name type="scientific">Portunus trituberculatus</name>
    <name type="common">Swimming crab</name>
    <name type="synonym">Neptunus trituberculatus</name>
    <dbReference type="NCBI Taxonomy" id="210409"/>
    <lineage>
        <taxon>Eukaryota</taxon>
        <taxon>Metazoa</taxon>
        <taxon>Ecdysozoa</taxon>
        <taxon>Arthropoda</taxon>
        <taxon>Crustacea</taxon>
        <taxon>Multicrustacea</taxon>
        <taxon>Malacostraca</taxon>
        <taxon>Eumalacostraca</taxon>
        <taxon>Eucarida</taxon>
        <taxon>Decapoda</taxon>
        <taxon>Pleocyemata</taxon>
        <taxon>Brachyura</taxon>
        <taxon>Eubrachyura</taxon>
        <taxon>Portunoidea</taxon>
        <taxon>Portunidae</taxon>
        <taxon>Portuninae</taxon>
        <taxon>Portunus</taxon>
    </lineage>
</organism>
<comment type="caution">
    <text evidence="1">The sequence shown here is derived from an EMBL/GenBank/DDBJ whole genome shotgun (WGS) entry which is preliminary data.</text>
</comment>
<dbReference type="AlphaFoldDB" id="A0A5B7CUH8"/>
<reference evidence="1 2" key="1">
    <citation type="submission" date="2019-05" db="EMBL/GenBank/DDBJ databases">
        <title>Another draft genome of Portunus trituberculatus and its Hox gene families provides insights of decapod evolution.</title>
        <authorList>
            <person name="Jeong J.-H."/>
            <person name="Song I."/>
            <person name="Kim S."/>
            <person name="Choi T."/>
            <person name="Kim D."/>
            <person name="Ryu S."/>
            <person name="Kim W."/>
        </authorList>
    </citation>
    <scope>NUCLEOTIDE SEQUENCE [LARGE SCALE GENOMIC DNA]</scope>
    <source>
        <tissue evidence="1">Muscle</tissue>
    </source>
</reference>
<gene>
    <name evidence="1" type="ORF">E2C01_006202</name>
</gene>
<name>A0A5B7CUH8_PORTR</name>
<evidence type="ECO:0000313" key="1">
    <source>
        <dbReference type="EMBL" id="MPC13467.1"/>
    </source>
</evidence>
<dbReference type="EMBL" id="VSRR010000283">
    <property type="protein sequence ID" value="MPC13467.1"/>
    <property type="molecule type" value="Genomic_DNA"/>
</dbReference>
<proteinExistence type="predicted"/>
<sequence>MVLKVLLQISKEELVRSIVLSKYLCLINYQWHAN</sequence>
<evidence type="ECO:0000313" key="2">
    <source>
        <dbReference type="Proteomes" id="UP000324222"/>
    </source>
</evidence>